<dbReference type="PANTHER" id="PTHR23501">
    <property type="entry name" value="MAJOR FACILITATOR SUPERFAMILY"/>
    <property type="match status" value="1"/>
</dbReference>
<feature type="compositionally biased region" description="Basic and acidic residues" evidence="5">
    <location>
        <begin position="1"/>
        <end position="16"/>
    </location>
</feature>
<comment type="subcellular location">
    <subcellularLocation>
        <location evidence="1">Membrane</location>
        <topology evidence="1">Multi-pass membrane protein</topology>
    </subcellularLocation>
</comment>
<evidence type="ECO:0000256" key="1">
    <source>
        <dbReference type="ARBA" id="ARBA00004141"/>
    </source>
</evidence>
<dbReference type="AlphaFoldDB" id="A0A8K0NHY9"/>
<dbReference type="Proteomes" id="UP000811619">
    <property type="component" value="Unassembled WGS sequence"/>
</dbReference>
<gene>
    <name evidence="7" type="ORF">E4U42_004760</name>
</gene>
<dbReference type="SUPFAM" id="SSF103473">
    <property type="entry name" value="MFS general substrate transporter"/>
    <property type="match status" value="1"/>
</dbReference>
<keyword evidence="2 6" id="KW-0812">Transmembrane</keyword>
<feature type="transmembrane region" description="Helical" evidence="6">
    <location>
        <begin position="158"/>
        <end position="180"/>
    </location>
</feature>
<keyword evidence="4 6" id="KW-0472">Membrane</keyword>
<name>A0A8K0NHY9_9HYPO</name>
<evidence type="ECO:0000313" key="7">
    <source>
        <dbReference type="EMBL" id="KAG5924046.1"/>
    </source>
</evidence>
<dbReference type="InterPro" id="IPR036259">
    <property type="entry name" value="MFS_trans_sf"/>
</dbReference>
<feature type="transmembrane region" description="Helical" evidence="6">
    <location>
        <begin position="66"/>
        <end position="84"/>
    </location>
</feature>
<feature type="transmembrane region" description="Helical" evidence="6">
    <location>
        <begin position="314"/>
        <end position="336"/>
    </location>
</feature>
<dbReference type="OrthoDB" id="2241241at2759"/>
<protein>
    <recommendedName>
        <fullName evidence="9">Major facilitator superfamily (MFS) profile domain-containing protein</fullName>
    </recommendedName>
</protein>
<dbReference type="GO" id="GO:0015343">
    <property type="term" value="F:siderophore-iron transmembrane transporter activity"/>
    <property type="evidence" value="ECO:0007669"/>
    <property type="project" value="TreeGrafter"/>
</dbReference>
<evidence type="ECO:0000256" key="2">
    <source>
        <dbReference type="ARBA" id="ARBA00022692"/>
    </source>
</evidence>
<keyword evidence="8" id="KW-1185">Reference proteome</keyword>
<evidence type="ECO:0000256" key="4">
    <source>
        <dbReference type="ARBA" id="ARBA00023136"/>
    </source>
</evidence>
<dbReference type="GO" id="GO:0005886">
    <property type="term" value="C:plasma membrane"/>
    <property type="evidence" value="ECO:0007669"/>
    <property type="project" value="TreeGrafter"/>
</dbReference>
<accession>A0A8K0NHY9</accession>
<dbReference type="InterPro" id="IPR011701">
    <property type="entry name" value="MFS"/>
</dbReference>
<evidence type="ECO:0008006" key="9">
    <source>
        <dbReference type="Google" id="ProtNLM"/>
    </source>
</evidence>
<dbReference type="EMBL" id="SRPY01000428">
    <property type="protein sequence ID" value="KAG5924046.1"/>
    <property type="molecule type" value="Genomic_DNA"/>
</dbReference>
<evidence type="ECO:0000313" key="8">
    <source>
        <dbReference type="Proteomes" id="UP000811619"/>
    </source>
</evidence>
<evidence type="ECO:0000256" key="3">
    <source>
        <dbReference type="ARBA" id="ARBA00022989"/>
    </source>
</evidence>
<keyword evidence="3 6" id="KW-1133">Transmembrane helix</keyword>
<dbReference type="PANTHER" id="PTHR23501:SF87">
    <property type="entry name" value="SIDEROPHORE IRON TRANSPORTER 2"/>
    <property type="match status" value="1"/>
</dbReference>
<evidence type="ECO:0000256" key="5">
    <source>
        <dbReference type="SAM" id="MobiDB-lite"/>
    </source>
</evidence>
<feature type="transmembrane region" description="Helical" evidence="6">
    <location>
        <begin position="279"/>
        <end position="302"/>
    </location>
</feature>
<organism evidence="7 8">
    <name type="scientific">Claviceps africana</name>
    <dbReference type="NCBI Taxonomy" id="83212"/>
    <lineage>
        <taxon>Eukaryota</taxon>
        <taxon>Fungi</taxon>
        <taxon>Dikarya</taxon>
        <taxon>Ascomycota</taxon>
        <taxon>Pezizomycotina</taxon>
        <taxon>Sordariomycetes</taxon>
        <taxon>Hypocreomycetidae</taxon>
        <taxon>Hypocreales</taxon>
        <taxon>Clavicipitaceae</taxon>
        <taxon>Claviceps</taxon>
    </lineage>
</organism>
<dbReference type="Pfam" id="PF07690">
    <property type="entry name" value="MFS_1"/>
    <property type="match status" value="1"/>
</dbReference>
<feature type="transmembrane region" description="Helical" evidence="6">
    <location>
        <begin position="224"/>
        <end position="247"/>
    </location>
</feature>
<sequence length="417" mass="44760">MLQKEETEHEANRDAESPASLPRASSRTVDCTAKNSGLEETSHDYHGDQAGIQKATALKQYMSRNMFALVFVALILTMFADRYVVYTSSTYNTYAASAFSQHSLLSTAAVVSDIAQLWAYPIIAKIEDAVGRAEGFAAAALFHVVGSILSAACPNVETYIAAGIFNAFGNTGFLLTEQVFVAETVSLANRGLLSAVPTSITGIIVLVAGSVAAGKILEVAGWRWGYGISAIVLPVCAAPLVTLLLVLQRKAMKAYGAAGTDTSRAEKENRRVWSRAASYVWVELDLPGILLLIAGLALLLLPLSMTGTSHSDRWHSPALIAMLVAGAVCLACLVFWDGWYAKKPIVPLSLLRRRTTVAACLLGLFDFLSFSLFKAFFPSFLQVAGGYSPADASLVKYVDHRHHRMAPHGTAWHGTAG</sequence>
<proteinExistence type="predicted"/>
<feature type="region of interest" description="Disordered" evidence="5">
    <location>
        <begin position="1"/>
        <end position="31"/>
    </location>
</feature>
<reference evidence="7" key="1">
    <citation type="journal article" date="2020" name="bioRxiv">
        <title>Whole genome comparisons of ergot fungi reveals the divergence and evolution of species within the genus Claviceps are the result of varying mechanisms driving genome evolution and host range expansion.</title>
        <authorList>
            <person name="Wyka S.A."/>
            <person name="Mondo S.J."/>
            <person name="Liu M."/>
            <person name="Dettman J."/>
            <person name="Nalam V."/>
            <person name="Broders K.D."/>
        </authorList>
    </citation>
    <scope>NUCLEOTIDE SEQUENCE</scope>
    <source>
        <strain evidence="7">CCC 489</strain>
    </source>
</reference>
<comment type="caution">
    <text evidence="7">The sequence shown here is derived from an EMBL/GenBank/DDBJ whole genome shotgun (WGS) entry which is preliminary data.</text>
</comment>
<evidence type="ECO:0000256" key="6">
    <source>
        <dbReference type="SAM" id="Phobius"/>
    </source>
</evidence>
<feature type="transmembrane region" description="Helical" evidence="6">
    <location>
        <begin position="192"/>
        <end position="212"/>
    </location>
</feature>
<dbReference type="Gene3D" id="1.20.1250.20">
    <property type="entry name" value="MFS general substrate transporter like domains"/>
    <property type="match status" value="1"/>
</dbReference>
<feature type="transmembrane region" description="Helical" evidence="6">
    <location>
        <begin position="357"/>
        <end position="377"/>
    </location>
</feature>